<evidence type="ECO:0000313" key="1">
    <source>
        <dbReference type="EMBL" id="KAG0593084.1"/>
    </source>
</evidence>
<proteinExistence type="predicted"/>
<evidence type="ECO:0000313" key="2">
    <source>
        <dbReference type="Proteomes" id="UP000822688"/>
    </source>
</evidence>
<dbReference type="AlphaFoldDB" id="A0A8T0JB05"/>
<reference evidence="1" key="1">
    <citation type="submission" date="2020-06" db="EMBL/GenBank/DDBJ databases">
        <title>WGS assembly of Ceratodon purpureus strain R40.</title>
        <authorList>
            <person name="Carey S.B."/>
            <person name="Jenkins J."/>
            <person name="Shu S."/>
            <person name="Lovell J.T."/>
            <person name="Sreedasyam A."/>
            <person name="Maumus F."/>
            <person name="Tiley G.P."/>
            <person name="Fernandez-Pozo N."/>
            <person name="Barry K."/>
            <person name="Chen C."/>
            <person name="Wang M."/>
            <person name="Lipzen A."/>
            <person name="Daum C."/>
            <person name="Saski C.A."/>
            <person name="Payton A.C."/>
            <person name="Mcbreen J.C."/>
            <person name="Conrad R.E."/>
            <person name="Kollar L.M."/>
            <person name="Olsson S."/>
            <person name="Huttunen S."/>
            <person name="Landis J.B."/>
            <person name="Wickett N.J."/>
            <person name="Johnson M.G."/>
            <person name="Rensing S.A."/>
            <person name="Grimwood J."/>
            <person name="Schmutz J."/>
            <person name="Mcdaniel S.F."/>
        </authorList>
    </citation>
    <scope>NUCLEOTIDE SEQUENCE</scope>
    <source>
        <strain evidence="1">R40</strain>
    </source>
</reference>
<name>A0A8T0JB05_CERPU</name>
<keyword evidence="2" id="KW-1185">Reference proteome</keyword>
<dbReference type="Proteomes" id="UP000822688">
    <property type="component" value="Chromosome 1"/>
</dbReference>
<dbReference type="EMBL" id="CM026421">
    <property type="protein sequence ID" value="KAG0593084.1"/>
    <property type="molecule type" value="Genomic_DNA"/>
</dbReference>
<accession>A0A8T0JB05</accession>
<organism evidence="1 2">
    <name type="scientific">Ceratodon purpureus</name>
    <name type="common">Fire moss</name>
    <name type="synonym">Dicranum purpureum</name>
    <dbReference type="NCBI Taxonomy" id="3225"/>
    <lineage>
        <taxon>Eukaryota</taxon>
        <taxon>Viridiplantae</taxon>
        <taxon>Streptophyta</taxon>
        <taxon>Embryophyta</taxon>
        <taxon>Bryophyta</taxon>
        <taxon>Bryophytina</taxon>
        <taxon>Bryopsida</taxon>
        <taxon>Dicranidae</taxon>
        <taxon>Pseudoditrichales</taxon>
        <taxon>Ditrichaceae</taxon>
        <taxon>Ceratodon</taxon>
    </lineage>
</organism>
<gene>
    <name evidence="1" type="ORF">KC19_1G304300</name>
</gene>
<comment type="caution">
    <text evidence="1">The sequence shown here is derived from an EMBL/GenBank/DDBJ whole genome shotgun (WGS) entry which is preliminary data.</text>
</comment>
<protein>
    <submittedName>
        <fullName evidence="1">Uncharacterized protein</fullName>
    </submittedName>
</protein>
<sequence>MSVVIMSHLFILGSCPRLRRLWKSLYKINSVVLMMLPRNIILSIIKQKRSAIQCVTYTNMKGGVGTNKR</sequence>